<feature type="transmembrane region" description="Helical" evidence="1">
    <location>
        <begin position="7"/>
        <end position="28"/>
    </location>
</feature>
<reference evidence="2" key="1">
    <citation type="submission" date="2020-10" db="EMBL/GenBank/DDBJ databases">
        <title>Dehalococcoides mccartyi of a TCE/Cr reducing biochatode.</title>
        <authorList>
            <person name="Matturro B."/>
        </authorList>
    </citation>
    <scope>NUCLEOTIDE SEQUENCE</scope>
    <source>
        <strain evidence="2">Bin4</strain>
    </source>
</reference>
<evidence type="ECO:0000313" key="2">
    <source>
        <dbReference type="EMBL" id="MBF4467869.1"/>
    </source>
</evidence>
<keyword evidence="1" id="KW-1133">Transmembrane helix</keyword>
<keyword evidence="1" id="KW-0812">Transmembrane</keyword>
<keyword evidence="1" id="KW-0472">Membrane</keyword>
<evidence type="ECO:0000313" key="3">
    <source>
        <dbReference type="Proteomes" id="UP000658733"/>
    </source>
</evidence>
<proteinExistence type="predicted"/>
<dbReference type="AlphaFoldDB" id="A0A843AKG9"/>
<gene>
    <name evidence="2" type="ORF">ISP01_00545</name>
</gene>
<sequence length="106" mass="11754">MEKKFKIIILVVIAFIAVVGVGVIISALNAPESIEMDGQTWYVGDVIHTCDKLEGSQGMVIISINHDDNSFISESPDGNYKMKWDATTGLGEWTIYKGEVNQYLRS</sequence>
<name>A0A843AKG9_METAZ</name>
<dbReference type="RefSeq" id="WP_278521531.1">
    <property type="nucleotide sequence ID" value="NZ_JADIIN010000005.1"/>
</dbReference>
<comment type="caution">
    <text evidence="2">The sequence shown here is derived from an EMBL/GenBank/DDBJ whole genome shotgun (WGS) entry which is preliminary data.</text>
</comment>
<accession>A0A843AKG9</accession>
<protein>
    <submittedName>
        <fullName evidence="2">Uncharacterized protein</fullName>
    </submittedName>
</protein>
<dbReference type="Proteomes" id="UP000658733">
    <property type="component" value="Unassembled WGS sequence"/>
</dbReference>
<organism evidence="2 3">
    <name type="scientific">Methanobrevibacter arboriphilus</name>
    <dbReference type="NCBI Taxonomy" id="39441"/>
    <lineage>
        <taxon>Archaea</taxon>
        <taxon>Methanobacteriati</taxon>
        <taxon>Methanobacteriota</taxon>
        <taxon>Methanomada group</taxon>
        <taxon>Methanobacteria</taxon>
        <taxon>Methanobacteriales</taxon>
        <taxon>Methanobacteriaceae</taxon>
        <taxon>Methanobrevibacter</taxon>
    </lineage>
</organism>
<dbReference type="EMBL" id="JADIIN010000005">
    <property type="protein sequence ID" value="MBF4467869.1"/>
    <property type="molecule type" value="Genomic_DNA"/>
</dbReference>
<evidence type="ECO:0000256" key="1">
    <source>
        <dbReference type="SAM" id="Phobius"/>
    </source>
</evidence>